<dbReference type="InterPro" id="IPR015410">
    <property type="entry name" value="DUF1985"/>
</dbReference>
<feature type="compositionally biased region" description="Basic and acidic residues" evidence="1">
    <location>
        <begin position="787"/>
        <end position="801"/>
    </location>
</feature>
<feature type="region of interest" description="Disordered" evidence="1">
    <location>
        <begin position="749"/>
        <end position="834"/>
    </location>
</feature>
<proteinExistence type="predicted"/>
<dbReference type="CDD" id="cd20406">
    <property type="entry name" value="Tudor_Agenet_AtDUF_rpt2_4"/>
    <property type="match status" value="1"/>
</dbReference>
<feature type="compositionally biased region" description="Basic and acidic residues" evidence="1">
    <location>
        <begin position="392"/>
        <end position="401"/>
    </location>
</feature>
<dbReference type="Gramene" id="Bo4g049470.1">
    <property type="protein sequence ID" value="Bo4g049470.1"/>
    <property type="gene ID" value="Bo4g049470"/>
</dbReference>
<reference evidence="3 4" key="1">
    <citation type="journal article" date="2014" name="Genome Biol.">
        <title>Transcriptome and methylome profiling reveals relics of genome dominance in the mesopolyploid Brassica oleracea.</title>
        <authorList>
            <person name="Parkin I.A."/>
            <person name="Koh C."/>
            <person name="Tang H."/>
            <person name="Robinson S.J."/>
            <person name="Kagale S."/>
            <person name="Clarke W.E."/>
            <person name="Town C.D."/>
            <person name="Nixon J."/>
            <person name="Krishnakumar V."/>
            <person name="Bidwell S.L."/>
            <person name="Denoeud F."/>
            <person name="Belcram H."/>
            <person name="Links M.G."/>
            <person name="Just J."/>
            <person name="Clarke C."/>
            <person name="Bender T."/>
            <person name="Huebert T."/>
            <person name="Mason A.S."/>
            <person name="Pires J.C."/>
            <person name="Barker G."/>
            <person name="Moore J."/>
            <person name="Walley P.G."/>
            <person name="Manoli S."/>
            <person name="Batley J."/>
            <person name="Edwards D."/>
            <person name="Nelson M.N."/>
            <person name="Wang X."/>
            <person name="Paterson A.H."/>
            <person name="King G."/>
            <person name="Bancroft I."/>
            <person name="Chalhoub B."/>
            <person name="Sharpe A.G."/>
        </authorList>
    </citation>
    <scope>NUCLEOTIDE SEQUENCE</scope>
    <source>
        <strain evidence="3 4">cv. TO1000</strain>
    </source>
</reference>
<feature type="compositionally biased region" description="Low complexity" evidence="1">
    <location>
        <begin position="1122"/>
        <end position="1139"/>
    </location>
</feature>
<evidence type="ECO:0000313" key="3">
    <source>
        <dbReference type="EnsemblPlants" id="Bo4g049470.1"/>
    </source>
</evidence>
<dbReference type="InterPro" id="IPR014002">
    <property type="entry name" value="Agenet_dom_plant"/>
</dbReference>
<evidence type="ECO:0000259" key="2">
    <source>
        <dbReference type="SMART" id="SM00743"/>
    </source>
</evidence>
<feature type="compositionally biased region" description="Acidic residues" evidence="1">
    <location>
        <begin position="381"/>
        <end position="391"/>
    </location>
</feature>
<dbReference type="EnsemblPlants" id="Bo4g049470.1">
    <property type="protein sequence ID" value="Bo4g049470.1"/>
    <property type="gene ID" value="Bo4g049470"/>
</dbReference>
<feature type="compositionally biased region" description="Basic residues" evidence="1">
    <location>
        <begin position="1408"/>
        <end position="1417"/>
    </location>
</feature>
<accession>A0A0D3BSY4</accession>
<protein>
    <recommendedName>
        <fullName evidence="2">Agenet domain-containing protein</fullName>
    </recommendedName>
</protein>
<dbReference type="Proteomes" id="UP000032141">
    <property type="component" value="Chromosome C4"/>
</dbReference>
<feature type="region of interest" description="Disordered" evidence="1">
    <location>
        <begin position="1397"/>
        <end position="1417"/>
    </location>
</feature>
<organism evidence="3 4">
    <name type="scientific">Brassica oleracea var. oleracea</name>
    <dbReference type="NCBI Taxonomy" id="109376"/>
    <lineage>
        <taxon>Eukaryota</taxon>
        <taxon>Viridiplantae</taxon>
        <taxon>Streptophyta</taxon>
        <taxon>Embryophyta</taxon>
        <taxon>Tracheophyta</taxon>
        <taxon>Spermatophyta</taxon>
        <taxon>Magnoliopsida</taxon>
        <taxon>eudicotyledons</taxon>
        <taxon>Gunneridae</taxon>
        <taxon>Pentapetalae</taxon>
        <taxon>rosids</taxon>
        <taxon>malvids</taxon>
        <taxon>Brassicales</taxon>
        <taxon>Brassicaceae</taxon>
        <taxon>Brassiceae</taxon>
        <taxon>Brassica</taxon>
    </lineage>
</organism>
<dbReference type="Pfam" id="PF09331">
    <property type="entry name" value="DUF1985"/>
    <property type="match status" value="1"/>
</dbReference>
<dbReference type="PANTHER" id="PTHR31917:SF149">
    <property type="entry name" value="AGENET DOMAIN-CONTAINING PROTEIN"/>
    <property type="match status" value="1"/>
</dbReference>
<dbReference type="SMART" id="SM00743">
    <property type="entry name" value="Agenet"/>
    <property type="match status" value="1"/>
</dbReference>
<feature type="compositionally biased region" description="Basic and acidic residues" evidence="1">
    <location>
        <begin position="749"/>
        <end position="762"/>
    </location>
</feature>
<feature type="compositionally biased region" description="Acidic residues" evidence="1">
    <location>
        <begin position="45"/>
        <end position="56"/>
    </location>
</feature>
<reference evidence="3" key="2">
    <citation type="submission" date="2015-03" db="UniProtKB">
        <authorList>
            <consortium name="EnsemblPlants"/>
        </authorList>
    </citation>
    <scope>IDENTIFICATION</scope>
</reference>
<evidence type="ECO:0000256" key="1">
    <source>
        <dbReference type="SAM" id="MobiDB-lite"/>
    </source>
</evidence>
<feature type="domain" description="Agenet" evidence="2">
    <location>
        <begin position="177"/>
        <end position="233"/>
    </location>
</feature>
<feature type="region of interest" description="Disordered" evidence="1">
    <location>
        <begin position="1122"/>
        <end position="1141"/>
    </location>
</feature>
<sequence>MVRDLDKRVVVIQNVLGIKFNDGSPNKEDCENGASSGDRRSAQDYENEEDTIDEEPNSGAKKVHQMMKMKKIQLLKEETLGMEEVMSPTPTFNTPNFDTRVSSPTPTFTSPKFDLLSQESHSGNGTNEVNEDVEPPLQKKFKADTDNVPLRRSERDGVNSCKSFIRTVPPECLNEGVVFKEGSVVDAYFNNGWWTGLIVVERPDGSFLVYFDDPPDIMRFIRSQLRPHANWIGSEWVKSKNKVLSQHMFRTGKLVEMTREISESEKEKNWVETIVITEIQGGDRRNFLIKRCTISQNSSDEAEGKHSIVDICKIRPSPPRDLCAEYSLNDYVEVVVTHGWRKGRVTEILLENNYKREFENNAATPIRPAQESPSNTLVLESNEDDTVNDDATEIKSSRESHSNTSFLEAPETETQNHEPVDRVELPLPHESDDMMDDVATPIIDPQEIPRGERMSKSDDKIALPKRISEPGTNGGVLDRINKRSNLKLVGKKGLWFSFGEQLMRFYLRKFHLATGMPCVVDKDEEEVETSATKNKKKDPWMKKNQTLNTLLNLLVKKSTELTADQRLRLGATILVEGILMASNPVTSIPEERLLRARNFEEICKYPWGNLAFDYLRKEVESFTYTKNDEIQFPLCLHWIETKSLTIEEVDVKCILGDSELHSDLVEDVDCEFGRVVDLVKRGYRLKRQDWLNGSVDIAVAEAEVDKNNSAPGIDATDQEKIEFLTKKVVSLEEKVKYLERLLNIRGETVKETEKSKETEAATKTKGKKNGVRPPREVDHQDEDDTEVEHGDKESDTSKVNEEQPQEEEEQQEEDDTEVDVDDGDKESENSEPNESFELAFQCHRFEVNQHPMSVLLKSGTYILVQGTIMKRGFLGYSKKKHADSRTIHTVHSDTVHHPSIDPVHHPSIDSVHLPSIDTVHHATIDTVHLNTVHRDTIHLDIVHPNTVHPILFIRTLFIPTLFIRSRPLPGSSSPRSQKNIEELENLVSRSEQNEVSEYHMLCKIFPYSISGDAFKWFSQLQPGFLTSWDDIERAFLYKFLDDAEATREKEKNNRWDRFLASLDDEYMVPLQLLDDFIAKRDEQHVSGELSRVEKAGTEDTTSISIDITTSTLIDITTSTSIDSMTSMSTDDKTSTSIDRSTQKSTDVSSCVLVPYIDREITMEDFSELEDETTPENLDHNLEKKLDDHQHTLEKDLETSLEASIGRQQPDEIDRQSPHIDRHRQPLIVRHHPPNIDRFPLLDEPNGFIVEMEPIEERVHESETSRNDDYKHLRPLTCAEEADGFHKRVKRIHDPVKIVVPCAVFEAESPISPDRSMQFSSYIEVLDDHQHVEASQRGLLFRDEVDKDPAEPVSIDTDQIPSVDTTTSLSIDTTTSSLIDTGHVSEHKEFDVCGNLRDGDTTTRSNKSGGKKRRNWKKRKRIMGDSRISLIPHFSDGVRKSRVRRGCFSQPFAKLRALLLAEMIDKGEESMEEAFTQE</sequence>
<dbReference type="PANTHER" id="PTHR31917">
    <property type="entry name" value="AGENET DOMAIN-CONTAINING PROTEIN-RELATED"/>
    <property type="match status" value="1"/>
</dbReference>
<feature type="region of interest" description="Disordered" evidence="1">
    <location>
        <begin position="87"/>
        <end position="107"/>
    </location>
</feature>
<feature type="compositionally biased region" description="Acidic residues" evidence="1">
    <location>
        <begin position="803"/>
        <end position="831"/>
    </location>
</feature>
<name>A0A0D3BSY4_BRAOL</name>
<dbReference type="HOGENOM" id="CLU_249872_0_0_1"/>
<feature type="region of interest" description="Disordered" evidence="1">
    <location>
        <begin position="20"/>
        <end position="64"/>
    </location>
</feature>
<feature type="compositionally biased region" description="Low complexity" evidence="1">
    <location>
        <begin position="88"/>
        <end position="97"/>
    </location>
</feature>
<feature type="region of interest" description="Disordered" evidence="1">
    <location>
        <begin position="361"/>
        <end position="421"/>
    </location>
</feature>
<keyword evidence="4" id="KW-1185">Reference proteome</keyword>
<dbReference type="eggNOG" id="KOG0017">
    <property type="taxonomic scope" value="Eukaryota"/>
</dbReference>
<evidence type="ECO:0000313" key="4">
    <source>
        <dbReference type="Proteomes" id="UP000032141"/>
    </source>
</evidence>
<dbReference type="CDD" id="cd20405">
    <property type="entry name" value="Tudor_Agenet_AtDUF_rpt1_3"/>
    <property type="match status" value="1"/>
</dbReference>